<dbReference type="InterPro" id="IPR043502">
    <property type="entry name" value="DNA/RNA_pol_sf"/>
</dbReference>
<evidence type="ECO:0000259" key="1">
    <source>
        <dbReference type="PROSITE" id="PS50878"/>
    </source>
</evidence>
<keyword evidence="5" id="KW-1185">Reference proteome</keyword>
<evidence type="ECO:0000313" key="2">
    <source>
        <dbReference type="EMBL" id="SPD95114.1"/>
    </source>
</evidence>
<feature type="domain" description="Reverse transcriptase" evidence="1">
    <location>
        <begin position="1"/>
        <end position="342"/>
    </location>
</feature>
<organism evidence="3 4">
    <name type="scientific">Leuconostoc suionicum</name>
    <dbReference type="NCBI Taxonomy" id="1511761"/>
    <lineage>
        <taxon>Bacteria</taxon>
        <taxon>Bacillati</taxon>
        <taxon>Bacillota</taxon>
        <taxon>Bacilli</taxon>
        <taxon>Lactobacillales</taxon>
        <taxon>Lactobacillaceae</taxon>
        <taxon>Leuconostoc</taxon>
    </lineage>
</organism>
<keyword evidence="3" id="KW-0548">Nucleotidyltransferase</keyword>
<dbReference type="GO" id="GO:0003677">
    <property type="term" value="F:DNA binding"/>
    <property type="evidence" value="ECO:0007669"/>
    <property type="project" value="InterPro"/>
</dbReference>
<dbReference type="GO" id="GO:0000723">
    <property type="term" value="P:telomere maintenance"/>
    <property type="evidence" value="ECO:0007669"/>
    <property type="project" value="InterPro"/>
</dbReference>
<keyword evidence="3" id="KW-0808">Transferase</keyword>
<evidence type="ECO:0000313" key="5">
    <source>
        <dbReference type="Proteomes" id="UP000239237"/>
    </source>
</evidence>
<dbReference type="Pfam" id="PF00078">
    <property type="entry name" value="RVT_1"/>
    <property type="match status" value="1"/>
</dbReference>
<dbReference type="InterPro" id="IPR003545">
    <property type="entry name" value="Telomerase_RT"/>
</dbReference>
<evidence type="ECO:0000313" key="4">
    <source>
        <dbReference type="Proteomes" id="UP000237923"/>
    </source>
</evidence>
<reference evidence="2 5" key="1">
    <citation type="submission" date="2018-02" db="EMBL/GenBank/DDBJ databases">
        <authorList>
            <person name="Rodrigo-Torres L."/>
            <person name="Arahal R. D."/>
            <person name="Lucena T."/>
        </authorList>
    </citation>
    <scope>NUCLEOTIDE SEQUENCE [LARGE SCALE GENOMIC DNA]</scope>
    <source>
        <strain evidence="2 5">CECT 8486</strain>
    </source>
</reference>
<reference evidence="3 4" key="2">
    <citation type="submission" date="2018-02" db="EMBL/GenBank/DDBJ databases">
        <authorList>
            <person name="Cohen D.B."/>
            <person name="Kent A.D."/>
        </authorList>
    </citation>
    <scope>NUCLEOTIDE SEQUENCE [LARGE SCALE GENOMIC DNA]</scope>
    <source>
        <strain evidence="3 4">CECT 9216</strain>
    </source>
</reference>
<evidence type="ECO:0000313" key="3">
    <source>
        <dbReference type="EMBL" id="SPE09846.1"/>
    </source>
</evidence>
<dbReference type="Proteomes" id="UP000239237">
    <property type="component" value="Unassembled WGS sequence"/>
</dbReference>
<name>A0A2N9KGA1_9LACO</name>
<dbReference type="PRINTS" id="PR01365">
    <property type="entry name" value="TELOMERASERT"/>
</dbReference>
<gene>
    <name evidence="2" type="ORF">LES8486_02080</name>
    <name evidence="3" type="ORF">LES9216_02044</name>
</gene>
<dbReference type="EMBL" id="OKQU01000006">
    <property type="protein sequence ID" value="SPE09846.1"/>
    <property type="molecule type" value="Genomic_DNA"/>
</dbReference>
<proteinExistence type="predicted"/>
<dbReference type="GO" id="GO:0003720">
    <property type="term" value="F:telomerase activity"/>
    <property type="evidence" value="ECO:0007669"/>
    <property type="project" value="InterPro"/>
</dbReference>
<dbReference type="AlphaFoldDB" id="A0A2N9KGA1"/>
<protein>
    <submittedName>
        <fullName evidence="3">Reverse transcriptase (RNA-dependent DNA polymerase)</fullName>
    </submittedName>
</protein>
<dbReference type="PROSITE" id="PS50878">
    <property type="entry name" value="RT_POL"/>
    <property type="match status" value="1"/>
</dbReference>
<dbReference type="RefSeq" id="WP_105299915.1">
    <property type="nucleotide sequence ID" value="NZ_OKQR01000007.1"/>
</dbReference>
<dbReference type="EMBL" id="OKQR01000007">
    <property type="protein sequence ID" value="SPD95114.1"/>
    <property type="molecule type" value="Genomic_DNA"/>
</dbReference>
<sequence>MDPDYFFSKVNKNYLHIDFPLSKKEARLFYNELLDAKNILSHRFLPLIQFKIRFKKYPSNHKPVLKEREISLVSHHDSGIYSFLSSVINEKYNRYSKIHGISESSVAYRTINHLSNITVAKEVFDFIDMQSEVFVMKGDFKGFFDNLDHTILTKHIFEVLELHKDTLDYNVWLKIINNIENFRKIDRDIFTQTFENENLHIQNRHNVSAYFSSRKDFGRFIKKHKDLITTNKKNGIPQGTGISGILANVYMVEFDEIIEKYSSKYQGIYRRYSDDFIIVLPKKLLNYETFKIFVDYVINLSHNIVNLTIEENKTKMFSVSKGNVFDIKSNKNTSLDYLGFILQQNTIAIRPKSIYKFYYRGRRAIKYSTMASRLYSISKQRSRISNQKIKDLPLKIRSDYNKIYGGKNIFTENIHEQKAKNNRVERIIHHQRSKVGLPEIKKVKKSYLQKVDRAKPRESFLSYVKLANKIFSEGSFGYKLAFTKQAKKTRRKFYKLRRDLT</sequence>
<keyword evidence="3" id="KW-0695">RNA-directed DNA polymerase</keyword>
<dbReference type="InterPro" id="IPR000477">
    <property type="entry name" value="RT_dom"/>
</dbReference>
<dbReference type="Proteomes" id="UP000237923">
    <property type="component" value="Unassembled WGS sequence"/>
</dbReference>
<dbReference type="SUPFAM" id="SSF56672">
    <property type="entry name" value="DNA/RNA polymerases"/>
    <property type="match status" value="1"/>
</dbReference>
<accession>A0A2N9KGA1</accession>